<dbReference type="PANTHER" id="PTHR48079:SF6">
    <property type="entry name" value="NAD(P)-BINDING DOMAIN-CONTAINING PROTEIN-RELATED"/>
    <property type="match status" value="1"/>
</dbReference>
<sequence length="276" mass="29129">MEWNDCFLIAGCIGKKHSGVVVVKARSGSGVKMMGYRIFLAGASGAIGRRLTPLLRSAGHYVYGSTRSKANVDTLRSLGADPIVVDVFDASALSRVVASARPDIVIHQLTDLPKDLNPLEMGAAIVRTARIRSEGTRNLVTAAIAAGARRLVAQSIAWAYAPGIEPHAETDALDAGAEGESGINLQGVIALEHLTLKSPPLEGVVLRYGQLYGPGTVSDRPSNSAPVHVDAAAYAALLAIDHGDPGIYNIAQSDRYVATEKARAQLSWTPDFRLPA</sequence>
<protein>
    <submittedName>
        <fullName evidence="2">Nucleoside-diphosphate-sugar epimerase</fullName>
    </submittedName>
</protein>
<dbReference type="Pfam" id="PF01370">
    <property type="entry name" value="Epimerase"/>
    <property type="match status" value="1"/>
</dbReference>
<dbReference type="InterPro" id="IPR036291">
    <property type="entry name" value="NAD(P)-bd_dom_sf"/>
</dbReference>
<dbReference type="EMBL" id="JBGBZA010000002">
    <property type="protein sequence ID" value="MEY9316258.1"/>
    <property type="molecule type" value="Genomic_DNA"/>
</dbReference>
<evidence type="ECO:0000259" key="1">
    <source>
        <dbReference type="Pfam" id="PF01370"/>
    </source>
</evidence>
<dbReference type="PANTHER" id="PTHR48079">
    <property type="entry name" value="PROTEIN YEEZ"/>
    <property type="match status" value="1"/>
</dbReference>
<gene>
    <name evidence="2" type="ORF">ABIF29_003057</name>
</gene>
<dbReference type="RefSeq" id="WP_253623341.1">
    <property type="nucleotide sequence ID" value="NZ_JALJZB010000001.1"/>
</dbReference>
<reference evidence="2 3" key="1">
    <citation type="submission" date="2024-07" db="EMBL/GenBank/DDBJ databases">
        <title>Genomic Encyclopedia of Type Strains, Phase V (KMG-V): Genome sequencing to study the core and pangenomes of soil and plant-associated prokaryotes.</title>
        <authorList>
            <person name="Whitman W."/>
        </authorList>
    </citation>
    <scope>NUCLEOTIDE SEQUENCE [LARGE SCALE GENOMIC DNA]</scope>
    <source>
        <strain evidence="2 3">USDA 415</strain>
    </source>
</reference>
<name>A0ABV4EYK3_BRAEL</name>
<evidence type="ECO:0000313" key="2">
    <source>
        <dbReference type="EMBL" id="MEY9316258.1"/>
    </source>
</evidence>
<organism evidence="2 3">
    <name type="scientific">Bradyrhizobium elkanii</name>
    <dbReference type="NCBI Taxonomy" id="29448"/>
    <lineage>
        <taxon>Bacteria</taxon>
        <taxon>Pseudomonadati</taxon>
        <taxon>Pseudomonadota</taxon>
        <taxon>Alphaproteobacteria</taxon>
        <taxon>Hyphomicrobiales</taxon>
        <taxon>Nitrobacteraceae</taxon>
        <taxon>Bradyrhizobium</taxon>
    </lineage>
</organism>
<feature type="domain" description="NAD-dependent epimerase/dehydratase" evidence="1">
    <location>
        <begin position="38"/>
        <end position="222"/>
    </location>
</feature>
<keyword evidence="3" id="KW-1185">Reference proteome</keyword>
<dbReference type="InterPro" id="IPR051783">
    <property type="entry name" value="NAD(P)-dependent_oxidoreduct"/>
</dbReference>
<comment type="caution">
    <text evidence="2">The sequence shown here is derived from an EMBL/GenBank/DDBJ whole genome shotgun (WGS) entry which is preliminary data.</text>
</comment>
<dbReference type="InterPro" id="IPR001509">
    <property type="entry name" value="Epimerase_deHydtase"/>
</dbReference>
<accession>A0ABV4EYK3</accession>
<evidence type="ECO:0000313" key="3">
    <source>
        <dbReference type="Proteomes" id="UP001565471"/>
    </source>
</evidence>
<dbReference type="Gene3D" id="3.40.50.720">
    <property type="entry name" value="NAD(P)-binding Rossmann-like Domain"/>
    <property type="match status" value="1"/>
</dbReference>
<proteinExistence type="predicted"/>
<dbReference type="Proteomes" id="UP001565471">
    <property type="component" value="Unassembled WGS sequence"/>
</dbReference>
<dbReference type="SUPFAM" id="SSF51735">
    <property type="entry name" value="NAD(P)-binding Rossmann-fold domains"/>
    <property type="match status" value="1"/>
</dbReference>